<name>A0A9P7JFB5_9AGAM</name>
<reference evidence="2" key="1">
    <citation type="journal article" date="2020" name="New Phytol.">
        <title>Comparative genomics reveals dynamic genome evolution in host specialist ectomycorrhizal fungi.</title>
        <authorList>
            <person name="Lofgren L.A."/>
            <person name="Nguyen N.H."/>
            <person name="Vilgalys R."/>
            <person name="Ruytinx J."/>
            <person name="Liao H.L."/>
            <person name="Branco S."/>
            <person name="Kuo A."/>
            <person name="LaButti K."/>
            <person name="Lipzen A."/>
            <person name="Andreopoulos W."/>
            <person name="Pangilinan J."/>
            <person name="Riley R."/>
            <person name="Hundley H."/>
            <person name="Na H."/>
            <person name="Barry K."/>
            <person name="Grigoriev I.V."/>
            <person name="Stajich J.E."/>
            <person name="Kennedy P.G."/>
        </authorList>
    </citation>
    <scope>NUCLEOTIDE SEQUENCE</scope>
    <source>
        <strain evidence="2">MN1</strain>
    </source>
</reference>
<evidence type="ECO:0000256" key="1">
    <source>
        <dbReference type="SAM" id="MobiDB-lite"/>
    </source>
</evidence>
<keyword evidence="3" id="KW-1185">Reference proteome</keyword>
<organism evidence="2 3">
    <name type="scientific">Suillus subaureus</name>
    <dbReference type="NCBI Taxonomy" id="48587"/>
    <lineage>
        <taxon>Eukaryota</taxon>
        <taxon>Fungi</taxon>
        <taxon>Dikarya</taxon>
        <taxon>Basidiomycota</taxon>
        <taxon>Agaricomycotina</taxon>
        <taxon>Agaricomycetes</taxon>
        <taxon>Agaricomycetidae</taxon>
        <taxon>Boletales</taxon>
        <taxon>Suillineae</taxon>
        <taxon>Suillaceae</taxon>
        <taxon>Suillus</taxon>
    </lineage>
</organism>
<protein>
    <submittedName>
        <fullName evidence="2">Uncharacterized protein</fullName>
    </submittedName>
</protein>
<evidence type="ECO:0000313" key="2">
    <source>
        <dbReference type="EMBL" id="KAG1819316.1"/>
    </source>
</evidence>
<dbReference type="Proteomes" id="UP000807769">
    <property type="component" value="Unassembled WGS sequence"/>
</dbReference>
<evidence type="ECO:0000313" key="3">
    <source>
        <dbReference type="Proteomes" id="UP000807769"/>
    </source>
</evidence>
<gene>
    <name evidence="2" type="ORF">BJ212DRAFT_1298530</name>
</gene>
<dbReference type="RefSeq" id="XP_041194993.1">
    <property type="nucleotide sequence ID" value="XM_041332708.1"/>
</dbReference>
<dbReference type="EMBL" id="JABBWG010000010">
    <property type="protein sequence ID" value="KAG1819316.1"/>
    <property type="molecule type" value="Genomic_DNA"/>
</dbReference>
<comment type="caution">
    <text evidence="2">The sequence shown here is derived from an EMBL/GenBank/DDBJ whole genome shotgun (WGS) entry which is preliminary data.</text>
</comment>
<dbReference type="GeneID" id="64626725"/>
<sequence>MAWVYFQGNYATPGSLSCLRRQHENHIRALRKVRQDDLLEVKSTSDCEVNQAAAANMIRKTEVWDSGTSQELGAQRRLILIEELRWMVGKHETSEFEKIWEGSMQAQFQLGASVLESSITMIQTLDTMIRVVCNPTTCSGRDDVATGGNGGDGGGGGGGGGDNGGGGGGGGGSGSGSCWRWEFSASCGSPAAAMGT</sequence>
<feature type="region of interest" description="Disordered" evidence="1">
    <location>
        <begin position="140"/>
        <end position="175"/>
    </location>
</feature>
<feature type="compositionally biased region" description="Gly residues" evidence="1">
    <location>
        <begin position="147"/>
        <end position="175"/>
    </location>
</feature>
<accession>A0A9P7JFB5</accession>
<proteinExistence type="predicted"/>
<dbReference type="AlphaFoldDB" id="A0A9P7JFB5"/>